<proteinExistence type="predicted"/>
<protein>
    <submittedName>
        <fullName evidence="1">Uncharacterized protein</fullName>
    </submittedName>
</protein>
<dbReference type="RefSeq" id="YP_919097.1">
    <property type="nucleotide sequence ID" value="NC_008695.1"/>
</dbReference>
<sequence length="103" mass="11124">MMNVETKQIKSNADPTDNLPWYDVSVSEGVLSVDLDGDGGHNPDLTDESIQIDASTDSVVAVEQDGGLVNYPTGSDSVPPLRAHLAWYDSKTDTITVLKFVED</sequence>
<organism evidence="1 2">
    <name type="scientific">Halorubrum virus BJ1</name>
    <dbReference type="NCBI Taxonomy" id="416419"/>
    <lineage>
        <taxon>Viruses</taxon>
        <taxon>Duplodnaviria</taxon>
        <taxon>Heunggongvirae</taxon>
        <taxon>Uroviricota</taxon>
        <taxon>Caudoviricetes</taxon>
        <taxon>Kirjokansivirales</taxon>
        <taxon>Graaviviridae</taxon>
        <taxon>Beejeyvirus</taxon>
        <taxon>Beejeyvirus bagaejinnorense</taxon>
        <taxon>Beejeyvirus BJ1</taxon>
    </lineage>
</organism>
<accession>A0ZYT3</accession>
<keyword evidence="2" id="KW-1185">Reference proteome</keyword>
<dbReference type="Proteomes" id="UP000002272">
    <property type="component" value="Segment"/>
</dbReference>
<evidence type="ECO:0000313" key="1">
    <source>
        <dbReference type="EMBL" id="CAL92492.1"/>
    </source>
</evidence>
<name>A0ZYT3_9CAUD</name>
<dbReference type="EMBL" id="AM419438">
    <property type="protein sequence ID" value="CAL92492.1"/>
    <property type="molecule type" value="Genomic_DNA"/>
</dbReference>
<dbReference type="KEGG" id="vg:4606079"/>
<dbReference type="GeneID" id="4606079"/>
<reference evidence="1 2" key="1">
    <citation type="journal article" date="2007" name="BMC Genomics">
        <title>Sequence analysis of an Archaeal virus isolated from a hypersaline lake in Inner Mongolia, China.</title>
        <authorList>
            <person name="Pagaling E."/>
            <person name="Haigh R."/>
            <person name="Grant W.D."/>
            <person name="Cowan D.A."/>
            <person name="Jones B.E."/>
            <person name="Ma Y."/>
            <person name="Ventosa A."/>
            <person name="Heaphy S."/>
        </authorList>
    </citation>
    <scope>NUCLEOTIDE SEQUENCE</scope>
</reference>
<evidence type="ECO:0000313" key="2">
    <source>
        <dbReference type="Proteomes" id="UP000002272"/>
    </source>
</evidence>